<comment type="similarity">
    <text evidence="1">Belongs to the isochorismatase family.</text>
</comment>
<gene>
    <name evidence="4" type="primary">pncA</name>
    <name evidence="4" type="ORF">GCM10010916_34390</name>
</gene>
<keyword evidence="5" id="KW-1185">Reference proteome</keyword>
<evidence type="ECO:0000313" key="4">
    <source>
        <dbReference type="EMBL" id="GGG14601.1"/>
    </source>
</evidence>
<dbReference type="Pfam" id="PF00857">
    <property type="entry name" value="Isochorismatase"/>
    <property type="match status" value="1"/>
</dbReference>
<proteinExistence type="inferred from homology"/>
<evidence type="ECO:0000259" key="3">
    <source>
        <dbReference type="Pfam" id="PF00857"/>
    </source>
</evidence>
<dbReference type="PANTHER" id="PTHR43540:SF10">
    <property type="entry name" value="ISOCHORISMATASE"/>
    <property type="match status" value="1"/>
</dbReference>
<dbReference type="EMBL" id="BMGR01000011">
    <property type="protein sequence ID" value="GGG14601.1"/>
    <property type="molecule type" value="Genomic_DNA"/>
</dbReference>
<dbReference type="CDD" id="cd00431">
    <property type="entry name" value="cysteine_hydrolases"/>
    <property type="match status" value="1"/>
</dbReference>
<keyword evidence="2" id="KW-0378">Hydrolase</keyword>
<reference evidence="4" key="2">
    <citation type="submission" date="2020-09" db="EMBL/GenBank/DDBJ databases">
        <authorList>
            <person name="Sun Q."/>
            <person name="Zhou Y."/>
        </authorList>
    </citation>
    <scope>NUCLEOTIDE SEQUENCE</scope>
    <source>
        <strain evidence="4">CGMCC 1.12987</strain>
    </source>
</reference>
<dbReference type="InterPro" id="IPR000868">
    <property type="entry name" value="Isochorismatase-like_dom"/>
</dbReference>
<accession>A0A917LD88</accession>
<evidence type="ECO:0000256" key="1">
    <source>
        <dbReference type="ARBA" id="ARBA00006336"/>
    </source>
</evidence>
<dbReference type="InterPro" id="IPR036380">
    <property type="entry name" value="Isochorismatase-like_sf"/>
</dbReference>
<dbReference type="GO" id="GO:0016787">
    <property type="term" value="F:hydrolase activity"/>
    <property type="evidence" value="ECO:0007669"/>
    <property type="project" value="UniProtKB-KW"/>
</dbReference>
<evidence type="ECO:0000256" key="2">
    <source>
        <dbReference type="ARBA" id="ARBA00022801"/>
    </source>
</evidence>
<name>A0A917LD88_9BACL</name>
<dbReference type="RefSeq" id="WP_188532294.1">
    <property type="nucleotide sequence ID" value="NZ_BMGR01000011.1"/>
</dbReference>
<evidence type="ECO:0000313" key="5">
    <source>
        <dbReference type="Proteomes" id="UP000644756"/>
    </source>
</evidence>
<sequence length="193" mass="21404">MNKALIIVDMSNDFVHEDGGLTAGKPAQELVPYIIDLADSFLANDDVVAVAMDAHQENDDHFKLWPVHNVIGTWGQQLYGGLKEWYVANEHKDNVLYIPKINYNAFFKTDLAEELMARGIQEVHVVGVVTEICDFATIAGADAHGFRTVLHKRGVATFTHNVPALAGMLKDGYVPADLLIELMRMSFHTAVIE</sequence>
<organism evidence="4 5">
    <name type="scientific">Paenibacillus abyssi</name>
    <dbReference type="NCBI Taxonomy" id="1340531"/>
    <lineage>
        <taxon>Bacteria</taxon>
        <taxon>Bacillati</taxon>
        <taxon>Bacillota</taxon>
        <taxon>Bacilli</taxon>
        <taxon>Bacillales</taxon>
        <taxon>Paenibacillaceae</taxon>
        <taxon>Paenibacillus</taxon>
    </lineage>
</organism>
<reference evidence="4" key="1">
    <citation type="journal article" date="2014" name="Int. J. Syst. Evol. Microbiol.">
        <title>Complete genome sequence of Corynebacterium casei LMG S-19264T (=DSM 44701T), isolated from a smear-ripened cheese.</title>
        <authorList>
            <consortium name="US DOE Joint Genome Institute (JGI-PGF)"/>
            <person name="Walter F."/>
            <person name="Albersmeier A."/>
            <person name="Kalinowski J."/>
            <person name="Ruckert C."/>
        </authorList>
    </citation>
    <scope>NUCLEOTIDE SEQUENCE</scope>
    <source>
        <strain evidence="4">CGMCC 1.12987</strain>
    </source>
</reference>
<dbReference type="Proteomes" id="UP000644756">
    <property type="component" value="Unassembled WGS sequence"/>
</dbReference>
<protein>
    <submittedName>
        <fullName evidence="4">Isochorismatase</fullName>
    </submittedName>
</protein>
<dbReference type="Gene3D" id="3.40.50.850">
    <property type="entry name" value="Isochorismatase-like"/>
    <property type="match status" value="1"/>
</dbReference>
<comment type="caution">
    <text evidence="4">The sequence shown here is derived from an EMBL/GenBank/DDBJ whole genome shotgun (WGS) entry which is preliminary data.</text>
</comment>
<feature type="domain" description="Isochorismatase-like" evidence="3">
    <location>
        <begin position="4"/>
        <end position="160"/>
    </location>
</feature>
<dbReference type="PANTHER" id="PTHR43540">
    <property type="entry name" value="PEROXYUREIDOACRYLATE/UREIDOACRYLATE AMIDOHYDROLASE-RELATED"/>
    <property type="match status" value="1"/>
</dbReference>
<dbReference type="InterPro" id="IPR050272">
    <property type="entry name" value="Isochorismatase-like_hydrls"/>
</dbReference>
<dbReference type="SUPFAM" id="SSF52499">
    <property type="entry name" value="Isochorismatase-like hydrolases"/>
    <property type="match status" value="1"/>
</dbReference>
<dbReference type="AlphaFoldDB" id="A0A917LD88"/>